<dbReference type="PANTHER" id="PTHR46579:SF1">
    <property type="entry name" value="F5_8 TYPE C DOMAIN-CONTAINING PROTEIN"/>
    <property type="match status" value="1"/>
</dbReference>
<comment type="caution">
    <text evidence="1">The sequence shown here is derived from an EMBL/GenBank/DDBJ whole genome shotgun (WGS) entry which is preliminary data.</text>
</comment>
<sequence length="556" mass="63292">MKVWDALVKKIVYQRVIFLLGLADALGMVEWDGRVGHHGAQGCRVGCEMKGRHKPNSGHYYAVHARPNNASILDNQHPDTDIQGLEPQTAVQYNEKIAKLRASKDKTEYKYNRKATGLSKPSILSGLHPGYSLPVPRCFGLDLMHLLLLNLEDLLLCLWRGTLKREVSDTDAWEWVKLVGSTWEDHGKTVANTTQYFPSSFQRPPRNPAEKLSSGYKATEYYLYVFGLGPGLFRTILDAEYWQNFCQLTSGVRILLQWSITGGQIQNAQRLLVNFAEGYENLYYQRREDRLHFCRPCVHTVGAHAVSEIIRLGPGAYSTQFAMERTIGDLGQEVKQPSNPFANLAQRALRRAQVNALKIILPEVDSDTGYTLPKGAIDLGEGQVLLRPRERKLYQAEFKEGDLLMNQFGSSYVRRWGRFRLPNGQISRSLYVEQEIFKKRKPRNTRNVKIKLNGITEFGEVWYYFITTDKEVFAMVSVYGRPDPDLLCQSSNALWACKYLSSQNLHIVPVARLQSVVSMQPLPIFPHEQEGQWFVVQKPGIDNALITGHEDNMDVI</sequence>
<protein>
    <submittedName>
        <fullName evidence="1">Uncharacterized protein</fullName>
    </submittedName>
</protein>
<proteinExistence type="predicted"/>
<organism evidence="1 2">
    <name type="scientific">Lentinula lateritia</name>
    <dbReference type="NCBI Taxonomy" id="40482"/>
    <lineage>
        <taxon>Eukaryota</taxon>
        <taxon>Fungi</taxon>
        <taxon>Dikarya</taxon>
        <taxon>Basidiomycota</taxon>
        <taxon>Agaricomycotina</taxon>
        <taxon>Agaricomycetes</taxon>
        <taxon>Agaricomycetidae</taxon>
        <taxon>Agaricales</taxon>
        <taxon>Marasmiineae</taxon>
        <taxon>Omphalotaceae</taxon>
        <taxon>Lentinula</taxon>
    </lineage>
</organism>
<reference evidence="1" key="2">
    <citation type="journal article" date="2023" name="Proc. Natl. Acad. Sci. U.S.A.">
        <title>A global phylogenomic analysis of the shiitake genus Lentinula.</title>
        <authorList>
            <person name="Sierra-Patev S."/>
            <person name="Min B."/>
            <person name="Naranjo-Ortiz M."/>
            <person name="Looney B."/>
            <person name="Konkel Z."/>
            <person name="Slot J.C."/>
            <person name="Sakamoto Y."/>
            <person name="Steenwyk J.L."/>
            <person name="Rokas A."/>
            <person name="Carro J."/>
            <person name="Camarero S."/>
            <person name="Ferreira P."/>
            <person name="Molpeceres G."/>
            <person name="Ruiz-Duenas F.J."/>
            <person name="Serrano A."/>
            <person name="Henrissat B."/>
            <person name="Drula E."/>
            <person name="Hughes K.W."/>
            <person name="Mata J.L."/>
            <person name="Ishikawa N.K."/>
            <person name="Vargas-Isla R."/>
            <person name="Ushijima S."/>
            <person name="Smith C.A."/>
            <person name="Donoghue J."/>
            <person name="Ahrendt S."/>
            <person name="Andreopoulos W."/>
            <person name="He G."/>
            <person name="LaButti K."/>
            <person name="Lipzen A."/>
            <person name="Ng V."/>
            <person name="Riley R."/>
            <person name="Sandor L."/>
            <person name="Barry K."/>
            <person name="Martinez A.T."/>
            <person name="Xiao Y."/>
            <person name="Gibbons J.G."/>
            <person name="Terashima K."/>
            <person name="Grigoriev I.V."/>
            <person name="Hibbett D."/>
        </authorList>
    </citation>
    <scope>NUCLEOTIDE SEQUENCE</scope>
    <source>
        <strain evidence="1">Sp2 HRB7682 ss15</strain>
    </source>
</reference>
<evidence type="ECO:0000313" key="2">
    <source>
        <dbReference type="Proteomes" id="UP001150238"/>
    </source>
</evidence>
<dbReference type="Proteomes" id="UP001150238">
    <property type="component" value="Unassembled WGS sequence"/>
</dbReference>
<name>A0A9W9E0V1_9AGAR</name>
<evidence type="ECO:0000313" key="1">
    <source>
        <dbReference type="EMBL" id="KAJ4494830.1"/>
    </source>
</evidence>
<accession>A0A9W9E0V1</accession>
<dbReference type="EMBL" id="JANVFS010000002">
    <property type="protein sequence ID" value="KAJ4494830.1"/>
    <property type="molecule type" value="Genomic_DNA"/>
</dbReference>
<dbReference type="PANTHER" id="PTHR46579">
    <property type="entry name" value="F5/8 TYPE C DOMAIN-CONTAINING PROTEIN-RELATED"/>
    <property type="match status" value="1"/>
</dbReference>
<gene>
    <name evidence="1" type="ORF">C8J55DRAFT_576733</name>
</gene>
<reference evidence="1" key="1">
    <citation type="submission" date="2022-08" db="EMBL/GenBank/DDBJ databases">
        <authorList>
            <consortium name="DOE Joint Genome Institute"/>
            <person name="Min B."/>
            <person name="Riley R."/>
            <person name="Sierra-Patev S."/>
            <person name="Naranjo-Ortiz M."/>
            <person name="Looney B."/>
            <person name="Konkel Z."/>
            <person name="Slot J.C."/>
            <person name="Sakamoto Y."/>
            <person name="Steenwyk J.L."/>
            <person name="Rokas A."/>
            <person name="Carro J."/>
            <person name="Camarero S."/>
            <person name="Ferreira P."/>
            <person name="Molpeceres G."/>
            <person name="Ruiz-Duenas F.J."/>
            <person name="Serrano A."/>
            <person name="Henrissat B."/>
            <person name="Drula E."/>
            <person name="Hughes K.W."/>
            <person name="Mata J.L."/>
            <person name="Ishikawa N.K."/>
            <person name="Vargas-Isla R."/>
            <person name="Ushijima S."/>
            <person name="Smith C.A."/>
            <person name="Ahrendt S."/>
            <person name="Andreopoulos W."/>
            <person name="He G."/>
            <person name="Labutti K."/>
            <person name="Lipzen A."/>
            <person name="Ng V."/>
            <person name="Sandor L."/>
            <person name="Barry K."/>
            <person name="Martinez A.T."/>
            <person name="Xiao Y."/>
            <person name="Gibbons J.G."/>
            <person name="Terashima K."/>
            <person name="Hibbett D.S."/>
            <person name="Grigoriev I.V."/>
        </authorList>
    </citation>
    <scope>NUCLEOTIDE SEQUENCE</scope>
    <source>
        <strain evidence="1">Sp2 HRB7682 ss15</strain>
    </source>
</reference>
<dbReference type="AlphaFoldDB" id="A0A9W9E0V1"/>